<evidence type="ECO:0000313" key="2">
    <source>
        <dbReference type="EnsemblPlants" id="KQL17143"/>
    </source>
</evidence>
<accession>K3ZEH5</accession>
<dbReference type="HOGENOM" id="CLU_3072272_0_0_1"/>
<dbReference type="EnsemblPlants" id="KQL17143">
    <property type="protein sequence ID" value="KQL17143"/>
    <property type="gene ID" value="SETIT_024970mg"/>
</dbReference>
<reference evidence="1" key="2">
    <citation type="submission" date="2015-07" db="EMBL/GenBank/DDBJ databases">
        <authorList>
            <person name="Noorani M."/>
        </authorList>
    </citation>
    <scope>NUCLEOTIDE SEQUENCE</scope>
    <source>
        <strain evidence="1">Yugu1</strain>
    </source>
</reference>
<dbReference type="Gramene" id="KQL17143">
    <property type="protein sequence ID" value="KQL17143"/>
    <property type="gene ID" value="SETIT_024970mg"/>
</dbReference>
<organism evidence="2 3">
    <name type="scientific">Setaria italica</name>
    <name type="common">Foxtail millet</name>
    <name type="synonym">Panicum italicum</name>
    <dbReference type="NCBI Taxonomy" id="4555"/>
    <lineage>
        <taxon>Eukaryota</taxon>
        <taxon>Viridiplantae</taxon>
        <taxon>Streptophyta</taxon>
        <taxon>Embryophyta</taxon>
        <taxon>Tracheophyta</taxon>
        <taxon>Spermatophyta</taxon>
        <taxon>Magnoliopsida</taxon>
        <taxon>Liliopsida</taxon>
        <taxon>Poales</taxon>
        <taxon>Poaceae</taxon>
        <taxon>PACMAD clade</taxon>
        <taxon>Panicoideae</taxon>
        <taxon>Panicodae</taxon>
        <taxon>Paniceae</taxon>
        <taxon>Cenchrinae</taxon>
        <taxon>Setaria</taxon>
    </lineage>
</organism>
<dbReference type="Proteomes" id="UP000004995">
    <property type="component" value="Unassembled WGS sequence"/>
</dbReference>
<reference evidence="1 3" key="1">
    <citation type="journal article" date="2012" name="Nat. Biotechnol.">
        <title>Reference genome sequence of the model plant Setaria.</title>
        <authorList>
            <person name="Bennetzen J.L."/>
            <person name="Schmutz J."/>
            <person name="Wang H."/>
            <person name="Percifield R."/>
            <person name="Hawkins J."/>
            <person name="Pontaroli A.C."/>
            <person name="Estep M."/>
            <person name="Feng L."/>
            <person name="Vaughn J.N."/>
            <person name="Grimwood J."/>
            <person name="Jenkins J."/>
            <person name="Barry K."/>
            <person name="Lindquist E."/>
            <person name="Hellsten U."/>
            <person name="Deshpande S."/>
            <person name="Wang X."/>
            <person name="Wu X."/>
            <person name="Mitros T."/>
            <person name="Triplett J."/>
            <person name="Yang X."/>
            <person name="Ye C.Y."/>
            <person name="Mauro-Herrera M."/>
            <person name="Wang L."/>
            <person name="Li P."/>
            <person name="Sharma M."/>
            <person name="Sharma R."/>
            <person name="Ronald P.C."/>
            <person name="Panaud O."/>
            <person name="Kellogg E.A."/>
            <person name="Brutnell T.P."/>
            <person name="Doust A.N."/>
            <person name="Tuskan G.A."/>
            <person name="Rokhsar D."/>
            <person name="Devos K.M."/>
        </authorList>
    </citation>
    <scope>NUCLEOTIDE SEQUENCE [LARGE SCALE GENOMIC DNA]</scope>
    <source>
        <strain evidence="3">cv. Yugu1</strain>
        <strain evidence="1">Yugu1</strain>
    </source>
</reference>
<dbReference type="STRING" id="4555.K3ZEH5"/>
<name>K3ZEH5_SETIT</name>
<evidence type="ECO:0000313" key="1">
    <source>
        <dbReference type="EMBL" id="RCV19422.1"/>
    </source>
</evidence>
<protein>
    <submittedName>
        <fullName evidence="1 2">Uncharacterized protein</fullName>
    </submittedName>
</protein>
<dbReference type="AlphaFoldDB" id="K3ZEH5"/>
<keyword evidence="3" id="KW-1185">Reference proteome</keyword>
<proteinExistence type="predicted"/>
<dbReference type="EMBL" id="AGNK02002113">
    <property type="status" value="NOT_ANNOTATED_CDS"/>
    <property type="molecule type" value="Genomic_DNA"/>
</dbReference>
<evidence type="ECO:0000313" key="3">
    <source>
        <dbReference type="Proteomes" id="UP000004995"/>
    </source>
</evidence>
<dbReference type="OrthoDB" id="543442at2759"/>
<gene>
    <name evidence="1" type="ORF">SETIT_3G382900v2</name>
</gene>
<dbReference type="EMBL" id="CM003530">
    <property type="protein sequence ID" value="RCV19422.1"/>
    <property type="molecule type" value="Genomic_DNA"/>
</dbReference>
<sequence length="53" mass="5896">MVWGFYGRGDILDAADARLKGEFDAGEMETCAHPDRSLRPSVRQAINVLQLDC</sequence>
<reference evidence="2" key="3">
    <citation type="submission" date="2018-08" db="UniProtKB">
        <authorList>
            <consortium name="EnsemblPlants"/>
        </authorList>
    </citation>
    <scope>IDENTIFICATION</scope>
    <source>
        <strain evidence="2">Yugu1</strain>
    </source>
</reference>